<dbReference type="GO" id="GO:0020037">
    <property type="term" value="F:heme binding"/>
    <property type="evidence" value="ECO:0007669"/>
    <property type="project" value="InterPro"/>
</dbReference>
<evidence type="ECO:0000256" key="6">
    <source>
        <dbReference type="ARBA" id="ARBA00022723"/>
    </source>
</evidence>
<evidence type="ECO:0000256" key="7">
    <source>
        <dbReference type="ARBA" id="ARBA00022824"/>
    </source>
</evidence>
<keyword evidence="12 15" id="KW-0472">Membrane</keyword>
<keyword evidence="9 14" id="KW-0560">Oxidoreductase</keyword>
<dbReference type="AlphaFoldDB" id="B4GFT3"/>
<comment type="cofactor">
    <cofactor evidence="1 13">
        <name>heme</name>
        <dbReference type="ChEBI" id="CHEBI:30413"/>
    </cofactor>
</comment>
<dbReference type="GO" id="GO:0005789">
    <property type="term" value="C:endoplasmic reticulum membrane"/>
    <property type="evidence" value="ECO:0007669"/>
    <property type="project" value="UniProtKB-SubCell"/>
</dbReference>
<evidence type="ECO:0000256" key="10">
    <source>
        <dbReference type="ARBA" id="ARBA00023004"/>
    </source>
</evidence>
<dbReference type="GO" id="GO:0016705">
    <property type="term" value="F:oxidoreductase activity, acting on paired donors, with incorporation or reduction of molecular oxygen"/>
    <property type="evidence" value="ECO:0007669"/>
    <property type="project" value="InterPro"/>
</dbReference>
<dbReference type="eggNOG" id="KOG0157">
    <property type="taxonomic scope" value="Eukaryota"/>
</dbReference>
<dbReference type="InterPro" id="IPR050196">
    <property type="entry name" value="Cytochrome_P450_Monoox"/>
</dbReference>
<reference evidence="16 17" key="1">
    <citation type="journal article" date="2007" name="Nature">
        <title>Evolution of genes and genomes on the Drosophila phylogeny.</title>
        <authorList>
            <consortium name="Drosophila 12 Genomes Consortium"/>
            <person name="Clark A.G."/>
            <person name="Eisen M.B."/>
            <person name="Smith D.R."/>
            <person name="Bergman C.M."/>
            <person name="Oliver B."/>
            <person name="Markow T.A."/>
            <person name="Kaufman T.C."/>
            <person name="Kellis M."/>
            <person name="Gelbart W."/>
            <person name="Iyer V.N."/>
            <person name="Pollard D.A."/>
            <person name="Sackton T.B."/>
            <person name="Larracuente A.M."/>
            <person name="Singh N.D."/>
            <person name="Abad J.P."/>
            <person name="Abt D.N."/>
            <person name="Adryan B."/>
            <person name="Aguade M."/>
            <person name="Akashi H."/>
            <person name="Anderson W.W."/>
            <person name="Aquadro C.F."/>
            <person name="Ardell D.H."/>
            <person name="Arguello R."/>
            <person name="Artieri C.G."/>
            <person name="Barbash D.A."/>
            <person name="Barker D."/>
            <person name="Barsanti P."/>
            <person name="Batterham P."/>
            <person name="Batzoglou S."/>
            <person name="Begun D."/>
            <person name="Bhutkar A."/>
            <person name="Blanco E."/>
            <person name="Bosak S.A."/>
            <person name="Bradley R.K."/>
            <person name="Brand A.D."/>
            <person name="Brent M.R."/>
            <person name="Brooks A.N."/>
            <person name="Brown R.H."/>
            <person name="Butlin R.K."/>
            <person name="Caggese C."/>
            <person name="Calvi B.R."/>
            <person name="Bernardo de Carvalho A."/>
            <person name="Caspi A."/>
            <person name="Castrezana S."/>
            <person name="Celniker S.E."/>
            <person name="Chang J.L."/>
            <person name="Chapple C."/>
            <person name="Chatterji S."/>
            <person name="Chinwalla A."/>
            <person name="Civetta A."/>
            <person name="Clifton S.W."/>
            <person name="Comeron J.M."/>
            <person name="Costello J.C."/>
            <person name="Coyne J.A."/>
            <person name="Daub J."/>
            <person name="David R.G."/>
            <person name="Delcher A.L."/>
            <person name="Delehaunty K."/>
            <person name="Do C.B."/>
            <person name="Ebling H."/>
            <person name="Edwards K."/>
            <person name="Eickbush T."/>
            <person name="Evans J.D."/>
            <person name="Filipski A."/>
            <person name="Findeiss S."/>
            <person name="Freyhult E."/>
            <person name="Fulton L."/>
            <person name="Fulton R."/>
            <person name="Garcia A.C."/>
            <person name="Gardiner A."/>
            <person name="Garfield D.A."/>
            <person name="Garvin B.E."/>
            <person name="Gibson G."/>
            <person name="Gilbert D."/>
            <person name="Gnerre S."/>
            <person name="Godfrey J."/>
            <person name="Good R."/>
            <person name="Gotea V."/>
            <person name="Gravely B."/>
            <person name="Greenberg A.J."/>
            <person name="Griffiths-Jones S."/>
            <person name="Gross S."/>
            <person name="Guigo R."/>
            <person name="Gustafson E.A."/>
            <person name="Haerty W."/>
            <person name="Hahn M.W."/>
            <person name="Halligan D.L."/>
            <person name="Halpern A.L."/>
            <person name="Halter G.M."/>
            <person name="Han M.V."/>
            <person name="Heger A."/>
            <person name="Hillier L."/>
            <person name="Hinrichs A.S."/>
            <person name="Holmes I."/>
            <person name="Hoskins R.A."/>
            <person name="Hubisz M.J."/>
            <person name="Hultmark D."/>
            <person name="Huntley M.A."/>
            <person name="Jaffe D.B."/>
            <person name="Jagadeeshan S."/>
            <person name="Jeck W.R."/>
            <person name="Johnson J."/>
            <person name="Jones C.D."/>
            <person name="Jordan W.C."/>
            <person name="Karpen G.H."/>
            <person name="Kataoka E."/>
            <person name="Keightley P.D."/>
            <person name="Kheradpour P."/>
            <person name="Kirkness E.F."/>
            <person name="Koerich L.B."/>
            <person name="Kristiansen K."/>
            <person name="Kudrna D."/>
            <person name="Kulathinal R.J."/>
            <person name="Kumar S."/>
            <person name="Kwok R."/>
            <person name="Lander E."/>
            <person name="Langley C.H."/>
            <person name="Lapoint R."/>
            <person name="Lazzaro B.P."/>
            <person name="Lee S.J."/>
            <person name="Levesque L."/>
            <person name="Li R."/>
            <person name="Lin C.F."/>
            <person name="Lin M.F."/>
            <person name="Lindblad-Toh K."/>
            <person name="Llopart A."/>
            <person name="Long M."/>
            <person name="Low L."/>
            <person name="Lozovsky E."/>
            <person name="Lu J."/>
            <person name="Luo M."/>
            <person name="Machado C.A."/>
            <person name="Makalowski W."/>
            <person name="Marzo M."/>
            <person name="Matsuda M."/>
            <person name="Matzkin L."/>
            <person name="McAllister B."/>
            <person name="McBride C.S."/>
            <person name="McKernan B."/>
            <person name="McKernan K."/>
            <person name="Mendez-Lago M."/>
            <person name="Minx P."/>
            <person name="Mollenhauer M.U."/>
            <person name="Montooth K."/>
            <person name="Mount S.M."/>
            <person name="Mu X."/>
            <person name="Myers E."/>
            <person name="Negre B."/>
            <person name="Newfeld S."/>
            <person name="Nielsen R."/>
            <person name="Noor M.A."/>
            <person name="O'Grady P."/>
            <person name="Pachter L."/>
            <person name="Papaceit M."/>
            <person name="Parisi M.J."/>
            <person name="Parisi M."/>
            <person name="Parts L."/>
            <person name="Pedersen J.S."/>
            <person name="Pesole G."/>
            <person name="Phillippy A.M."/>
            <person name="Ponting C.P."/>
            <person name="Pop M."/>
            <person name="Porcelli D."/>
            <person name="Powell J.R."/>
            <person name="Prohaska S."/>
            <person name="Pruitt K."/>
            <person name="Puig M."/>
            <person name="Quesneville H."/>
            <person name="Ram K.R."/>
            <person name="Rand D."/>
            <person name="Rasmussen M.D."/>
            <person name="Reed L.K."/>
            <person name="Reenan R."/>
            <person name="Reily A."/>
            <person name="Remington K.A."/>
            <person name="Rieger T.T."/>
            <person name="Ritchie M.G."/>
            <person name="Robin C."/>
            <person name="Rogers Y.H."/>
            <person name="Rohde C."/>
            <person name="Rozas J."/>
            <person name="Rubenfield M.J."/>
            <person name="Ruiz A."/>
            <person name="Russo S."/>
            <person name="Salzberg S.L."/>
            <person name="Sanchez-Gracia A."/>
            <person name="Saranga D.J."/>
            <person name="Sato H."/>
            <person name="Schaeffer S.W."/>
            <person name="Schatz M.C."/>
            <person name="Schlenke T."/>
            <person name="Schwartz R."/>
            <person name="Segarra C."/>
            <person name="Singh R.S."/>
            <person name="Sirot L."/>
            <person name="Sirota M."/>
            <person name="Sisneros N.B."/>
            <person name="Smith C.D."/>
            <person name="Smith T.F."/>
            <person name="Spieth J."/>
            <person name="Stage D.E."/>
            <person name="Stark A."/>
            <person name="Stephan W."/>
            <person name="Strausberg R.L."/>
            <person name="Strempel S."/>
            <person name="Sturgill D."/>
            <person name="Sutton G."/>
            <person name="Sutton G.G."/>
            <person name="Tao W."/>
            <person name="Teichmann S."/>
            <person name="Tobari Y.N."/>
            <person name="Tomimura Y."/>
            <person name="Tsolas J.M."/>
            <person name="Valente V.L."/>
            <person name="Venter E."/>
            <person name="Venter J.C."/>
            <person name="Vicario S."/>
            <person name="Vieira F.G."/>
            <person name="Vilella A.J."/>
            <person name="Villasante A."/>
            <person name="Walenz B."/>
            <person name="Wang J."/>
            <person name="Wasserman M."/>
            <person name="Watts T."/>
            <person name="Wilson D."/>
            <person name="Wilson R.K."/>
            <person name="Wing R.A."/>
            <person name="Wolfner M.F."/>
            <person name="Wong A."/>
            <person name="Wong G.K."/>
            <person name="Wu C.I."/>
            <person name="Wu G."/>
            <person name="Yamamoto D."/>
            <person name="Yang H.P."/>
            <person name="Yang S.P."/>
            <person name="Yorke J.A."/>
            <person name="Yoshida K."/>
            <person name="Zdobnov E."/>
            <person name="Zhang P."/>
            <person name="Zhang Y."/>
            <person name="Zimin A.V."/>
            <person name="Baldwin J."/>
            <person name="Abdouelleil A."/>
            <person name="Abdulkadir J."/>
            <person name="Abebe A."/>
            <person name="Abera B."/>
            <person name="Abreu J."/>
            <person name="Acer S.C."/>
            <person name="Aftuck L."/>
            <person name="Alexander A."/>
            <person name="An P."/>
            <person name="Anderson E."/>
            <person name="Anderson S."/>
            <person name="Arachi H."/>
            <person name="Azer M."/>
            <person name="Bachantsang P."/>
            <person name="Barry A."/>
            <person name="Bayul T."/>
            <person name="Berlin A."/>
            <person name="Bessette D."/>
            <person name="Bloom T."/>
            <person name="Blye J."/>
            <person name="Boguslavskiy L."/>
            <person name="Bonnet C."/>
            <person name="Boukhgalter B."/>
            <person name="Bourzgui I."/>
            <person name="Brown A."/>
            <person name="Cahill P."/>
            <person name="Channer S."/>
            <person name="Cheshatsang Y."/>
            <person name="Chuda L."/>
            <person name="Citroen M."/>
            <person name="Collymore A."/>
            <person name="Cooke P."/>
            <person name="Costello M."/>
            <person name="D'Aco K."/>
            <person name="Daza R."/>
            <person name="De Haan G."/>
            <person name="DeGray S."/>
            <person name="DeMaso C."/>
            <person name="Dhargay N."/>
            <person name="Dooley K."/>
            <person name="Dooley E."/>
            <person name="Doricent M."/>
            <person name="Dorje P."/>
            <person name="Dorjee K."/>
            <person name="Dupes A."/>
            <person name="Elong R."/>
            <person name="Falk J."/>
            <person name="Farina A."/>
            <person name="Faro S."/>
            <person name="Ferguson D."/>
            <person name="Fisher S."/>
            <person name="Foley C.D."/>
            <person name="Franke A."/>
            <person name="Friedrich D."/>
            <person name="Gadbois L."/>
            <person name="Gearin G."/>
            <person name="Gearin C.R."/>
            <person name="Giannoukos G."/>
            <person name="Goode T."/>
            <person name="Graham J."/>
            <person name="Grandbois E."/>
            <person name="Grewal S."/>
            <person name="Gyaltsen K."/>
            <person name="Hafez N."/>
            <person name="Hagos B."/>
            <person name="Hall J."/>
            <person name="Henson C."/>
            <person name="Hollinger A."/>
            <person name="Honan T."/>
            <person name="Huard M.D."/>
            <person name="Hughes L."/>
            <person name="Hurhula B."/>
            <person name="Husby M.E."/>
            <person name="Kamat A."/>
            <person name="Kanga B."/>
            <person name="Kashin S."/>
            <person name="Khazanovich D."/>
            <person name="Kisner P."/>
            <person name="Lance K."/>
            <person name="Lara M."/>
            <person name="Lee W."/>
            <person name="Lennon N."/>
            <person name="Letendre F."/>
            <person name="LeVine R."/>
            <person name="Lipovsky A."/>
            <person name="Liu X."/>
            <person name="Liu J."/>
            <person name="Liu S."/>
            <person name="Lokyitsang T."/>
            <person name="Lokyitsang Y."/>
            <person name="Lubonja R."/>
            <person name="Lui A."/>
            <person name="MacDonald P."/>
            <person name="Magnisalis V."/>
            <person name="Maru K."/>
            <person name="Matthews C."/>
            <person name="McCusker W."/>
            <person name="McDonough S."/>
            <person name="Mehta T."/>
            <person name="Meldrim J."/>
            <person name="Meneus L."/>
            <person name="Mihai O."/>
            <person name="Mihalev A."/>
            <person name="Mihova T."/>
            <person name="Mittelman R."/>
            <person name="Mlenga V."/>
            <person name="Montmayeur A."/>
            <person name="Mulrain L."/>
            <person name="Navidi A."/>
            <person name="Naylor J."/>
            <person name="Negash T."/>
            <person name="Nguyen T."/>
            <person name="Nguyen N."/>
            <person name="Nicol R."/>
            <person name="Norbu C."/>
            <person name="Norbu N."/>
            <person name="Novod N."/>
            <person name="O'Neill B."/>
            <person name="Osman S."/>
            <person name="Markiewicz E."/>
            <person name="Oyono O.L."/>
            <person name="Patti C."/>
            <person name="Phunkhang P."/>
            <person name="Pierre F."/>
            <person name="Priest M."/>
            <person name="Raghuraman S."/>
            <person name="Rege F."/>
            <person name="Reyes R."/>
            <person name="Rise C."/>
            <person name="Rogov P."/>
            <person name="Ross K."/>
            <person name="Ryan E."/>
            <person name="Settipalli S."/>
            <person name="Shea T."/>
            <person name="Sherpa N."/>
            <person name="Shi L."/>
            <person name="Shih D."/>
            <person name="Sparrow T."/>
            <person name="Spaulding J."/>
            <person name="Stalker J."/>
            <person name="Stange-Thomann N."/>
            <person name="Stavropoulos S."/>
            <person name="Stone C."/>
            <person name="Strader C."/>
            <person name="Tesfaye S."/>
            <person name="Thomson T."/>
            <person name="Thoulutsang Y."/>
            <person name="Thoulutsang D."/>
            <person name="Topham K."/>
            <person name="Topping I."/>
            <person name="Tsamla T."/>
            <person name="Vassiliev H."/>
            <person name="Vo A."/>
            <person name="Wangchuk T."/>
            <person name="Wangdi T."/>
            <person name="Weiand M."/>
            <person name="Wilkinson J."/>
            <person name="Wilson A."/>
            <person name="Yadav S."/>
            <person name="Young G."/>
            <person name="Yu Q."/>
            <person name="Zembek L."/>
            <person name="Zhong D."/>
            <person name="Zimmer A."/>
            <person name="Zwirko Z."/>
            <person name="Jaffe D.B."/>
            <person name="Alvarez P."/>
            <person name="Brockman W."/>
            <person name="Butler J."/>
            <person name="Chin C."/>
            <person name="Gnerre S."/>
            <person name="Grabherr M."/>
            <person name="Kleber M."/>
            <person name="Mauceli E."/>
            <person name="MacCallum I."/>
        </authorList>
    </citation>
    <scope>NUCLEOTIDE SEQUENCE [LARGE SCALE GENOMIC DNA]</scope>
    <source>
        <strain evidence="17">MSH-3 / Tucson 14011-0111.49</strain>
    </source>
</reference>
<dbReference type="Pfam" id="PF00067">
    <property type="entry name" value="p450"/>
    <property type="match status" value="1"/>
</dbReference>
<dbReference type="Gene3D" id="1.10.630.10">
    <property type="entry name" value="Cytochrome P450"/>
    <property type="match status" value="1"/>
</dbReference>
<comment type="subcellular location">
    <subcellularLocation>
        <location evidence="3">Endoplasmic reticulum membrane</location>
        <topology evidence="3">Peripheral membrane protein</topology>
    </subcellularLocation>
    <subcellularLocation>
        <location evidence="2">Microsome membrane</location>
        <topology evidence="2">Peripheral membrane protein</topology>
    </subcellularLocation>
</comment>
<dbReference type="EMBL" id="CH479182">
    <property type="protein sequence ID" value="EDW34468.1"/>
    <property type="molecule type" value="Genomic_DNA"/>
</dbReference>
<evidence type="ECO:0000256" key="13">
    <source>
        <dbReference type="PIRSR" id="PIRSR602401-1"/>
    </source>
</evidence>
<evidence type="ECO:0000256" key="12">
    <source>
        <dbReference type="ARBA" id="ARBA00023136"/>
    </source>
</evidence>
<dbReference type="PRINTS" id="PR00463">
    <property type="entry name" value="EP450I"/>
</dbReference>
<keyword evidence="7" id="KW-0256">Endoplasmic reticulum</keyword>
<dbReference type="OMA" id="MFHTHRN"/>
<dbReference type="PANTHER" id="PTHR24291:SF50">
    <property type="entry name" value="BIFUNCTIONAL ALBAFLAVENONE MONOOXYGENASE_TERPENE SYNTHASE"/>
    <property type="match status" value="1"/>
</dbReference>
<evidence type="ECO:0000256" key="15">
    <source>
        <dbReference type="SAM" id="Phobius"/>
    </source>
</evidence>
<dbReference type="PhylomeDB" id="B4GFT3"/>
<evidence type="ECO:0000313" key="16">
    <source>
        <dbReference type="EMBL" id="EDW34468.1"/>
    </source>
</evidence>
<keyword evidence="15" id="KW-0812">Transmembrane</keyword>
<feature type="binding site" description="axial binding residue" evidence="13">
    <location>
        <position position="439"/>
    </location>
    <ligand>
        <name>heme</name>
        <dbReference type="ChEBI" id="CHEBI:30413"/>
    </ligand>
    <ligandPart>
        <name>Fe</name>
        <dbReference type="ChEBI" id="CHEBI:18248"/>
    </ligandPart>
</feature>
<evidence type="ECO:0000256" key="3">
    <source>
        <dbReference type="ARBA" id="ARBA00004406"/>
    </source>
</evidence>
<keyword evidence="6 13" id="KW-0479">Metal-binding</keyword>
<organism evidence="17">
    <name type="scientific">Drosophila persimilis</name>
    <name type="common">Fruit fly</name>
    <dbReference type="NCBI Taxonomy" id="7234"/>
    <lineage>
        <taxon>Eukaryota</taxon>
        <taxon>Metazoa</taxon>
        <taxon>Ecdysozoa</taxon>
        <taxon>Arthropoda</taxon>
        <taxon>Hexapoda</taxon>
        <taxon>Insecta</taxon>
        <taxon>Pterygota</taxon>
        <taxon>Neoptera</taxon>
        <taxon>Endopterygota</taxon>
        <taxon>Diptera</taxon>
        <taxon>Brachycera</taxon>
        <taxon>Muscomorpha</taxon>
        <taxon>Ephydroidea</taxon>
        <taxon>Drosophilidae</taxon>
        <taxon>Drosophila</taxon>
        <taxon>Sophophora</taxon>
    </lineage>
</organism>
<dbReference type="SUPFAM" id="SSF48264">
    <property type="entry name" value="Cytochrome P450"/>
    <property type="match status" value="1"/>
</dbReference>
<evidence type="ECO:0000256" key="1">
    <source>
        <dbReference type="ARBA" id="ARBA00001971"/>
    </source>
</evidence>
<dbReference type="PROSITE" id="PS00086">
    <property type="entry name" value="CYTOCHROME_P450"/>
    <property type="match status" value="1"/>
</dbReference>
<keyword evidence="10 13" id="KW-0408">Iron</keyword>
<evidence type="ECO:0000256" key="5">
    <source>
        <dbReference type="ARBA" id="ARBA00022617"/>
    </source>
</evidence>
<dbReference type="HOGENOM" id="CLU_001570_5_1_1"/>
<dbReference type="STRING" id="7234.B4GFT3"/>
<dbReference type="GO" id="GO:0004497">
    <property type="term" value="F:monooxygenase activity"/>
    <property type="evidence" value="ECO:0007669"/>
    <property type="project" value="UniProtKB-KW"/>
</dbReference>
<gene>
    <name evidence="16" type="primary">Dper\GL21563</name>
    <name evidence="16" type="ORF">Dper_GL21563</name>
</gene>
<evidence type="ECO:0000256" key="11">
    <source>
        <dbReference type="ARBA" id="ARBA00023033"/>
    </source>
</evidence>
<keyword evidence="17" id="KW-1185">Reference proteome</keyword>
<dbReference type="InterPro" id="IPR002401">
    <property type="entry name" value="Cyt_P450_E_grp-I"/>
</dbReference>
<protein>
    <submittedName>
        <fullName evidence="16">GL21563</fullName>
    </submittedName>
</protein>
<comment type="similarity">
    <text evidence="4 14">Belongs to the cytochrome P450 family.</text>
</comment>
<dbReference type="Proteomes" id="UP000008744">
    <property type="component" value="Unassembled WGS sequence"/>
</dbReference>
<proteinExistence type="inferred from homology"/>
<evidence type="ECO:0000256" key="8">
    <source>
        <dbReference type="ARBA" id="ARBA00022848"/>
    </source>
</evidence>
<evidence type="ECO:0000256" key="14">
    <source>
        <dbReference type="RuleBase" id="RU000461"/>
    </source>
</evidence>
<sequence length="493" mass="55953">MITLQLWIAVGILAWIYFLWSRRRFYLLMLRVKGPVGYPFLGSVVGFLRNKRNIGLAGKVAEKYGPTFLMWMGTVPVLVTSEPNVIQDILTSPHCLDKSQTACNAIIMNSGPGILALRGSHWVERRRKMIPAFKKNVVMSFLPIFNEETNSLLSVLDTFVGQGEREILPNVLNWSFRTAYQTTLGSDVKANTSFKNGTLLKNFKYTMENTTLAILFPLVQNRTIAKLLGIEKRRTEATFVVNELTKTLIEEKMTNTPDENQESLAIRNTVISRVVEFIKSGEFSYEDAEGECSIMVGASFETTAVTVFSTLTFLAMFPEYQDAAFVELKDVFPNAGDFEVSNDEIQKLVYLDRVLNESLRLIPAIPLIARETSQEVKLSNGILLPKSLTLCLDIFHTHRNKDSWGPEADKFNPDNFLPENISKIHQYAYIPFNKGKRSCIGMKYAEIAAKVALSKILRNYKLSTSFRTEDFVFIENLSIDFAKKPLLELQRRD</sequence>
<evidence type="ECO:0000256" key="9">
    <source>
        <dbReference type="ARBA" id="ARBA00023002"/>
    </source>
</evidence>
<evidence type="ECO:0000313" key="17">
    <source>
        <dbReference type="Proteomes" id="UP000008744"/>
    </source>
</evidence>
<keyword evidence="11 14" id="KW-0503">Monooxygenase</keyword>
<dbReference type="OrthoDB" id="1470350at2759"/>
<keyword evidence="8" id="KW-0492">Microsome</keyword>
<dbReference type="InterPro" id="IPR001128">
    <property type="entry name" value="Cyt_P450"/>
</dbReference>
<dbReference type="PRINTS" id="PR00385">
    <property type="entry name" value="P450"/>
</dbReference>
<dbReference type="InterPro" id="IPR017972">
    <property type="entry name" value="Cyt_P450_CS"/>
</dbReference>
<feature type="transmembrane region" description="Helical" evidence="15">
    <location>
        <begin position="6"/>
        <end position="21"/>
    </location>
</feature>
<dbReference type="GO" id="GO:0005506">
    <property type="term" value="F:iron ion binding"/>
    <property type="evidence" value="ECO:0007669"/>
    <property type="project" value="InterPro"/>
</dbReference>
<dbReference type="SMR" id="B4GFT3"/>
<accession>B4GFT3</accession>
<evidence type="ECO:0000256" key="4">
    <source>
        <dbReference type="ARBA" id="ARBA00010617"/>
    </source>
</evidence>
<keyword evidence="5 13" id="KW-0349">Heme</keyword>
<name>B4GFT3_DROPE</name>
<dbReference type="InterPro" id="IPR036396">
    <property type="entry name" value="Cyt_P450_sf"/>
</dbReference>
<keyword evidence="15" id="KW-1133">Transmembrane helix</keyword>
<dbReference type="PANTHER" id="PTHR24291">
    <property type="entry name" value="CYTOCHROME P450 FAMILY 4"/>
    <property type="match status" value="1"/>
</dbReference>
<evidence type="ECO:0000256" key="2">
    <source>
        <dbReference type="ARBA" id="ARBA00004174"/>
    </source>
</evidence>